<gene>
    <name evidence="1" type="ORF">UU70_C0004G0008</name>
</gene>
<evidence type="ECO:0000313" key="2">
    <source>
        <dbReference type="Proteomes" id="UP000034380"/>
    </source>
</evidence>
<protein>
    <submittedName>
        <fullName evidence="1">Uncharacterized protein</fullName>
    </submittedName>
</protein>
<sequence length="258" mass="30244">MKKNLNFLLILSIVILVSGINPKSQQNQQEDSLATWIMERVVEKSLENEKIKRQYITYDKYQTTEDLTKQPSKITQEFFNVYGEDGNSTERRFAIIDEDGKQKSVKEKGKKSNLDFSTMLADKYLPRMTFHKVREEVINDRGYFVITFEPRVPPDKLPSNDLYDKGINRSSGTIYVDMEKFYPWKFDSKLTSDFSAYLLGHAEDFQIHVEQEEQFGVVVPKEVIYTIKYKVLWITTYETKTSTYGNHRDLRIPAAQDK</sequence>
<evidence type="ECO:0000313" key="1">
    <source>
        <dbReference type="EMBL" id="KKS13915.1"/>
    </source>
</evidence>
<organism evidence="1 2">
    <name type="scientific">Candidatus Yanofskybacteria bacterium GW2011_GWA1_41_6</name>
    <dbReference type="NCBI Taxonomy" id="1619020"/>
    <lineage>
        <taxon>Bacteria</taxon>
        <taxon>Candidatus Yanofskyibacteriota</taxon>
    </lineage>
</organism>
<accession>A0A0G0WM95</accession>
<name>A0A0G0WM95_9BACT</name>
<proteinExistence type="predicted"/>
<dbReference type="Proteomes" id="UP000034380">
    <property type="component" value="Unassembled WGS sequence"/>
</dbReference>
<comment type="caution">
    <text evidence="1">The sequence shown here is derived from an EMBL/GenBank/DDBJ whole genome shotgun (WGS) entry which is preliminary data.</text>
</comment>
<dbReference type="AlphaFoldDB" id="A0A0G0WM95"/>
<reference evidence="1 2" key="1">
    <citation type="journal article" date="2015" name="Nature">
        <title>rRNA introns, odd ribosomes, and small enigmatic genomes across a large radiation of phyla.</title>
        <authorList>
            <person name="Brown C.T."/>
            <person name="Hug L.A."/>
            <person name="Thomas B.C."/>
            <person name="Sharon I."/>
            <person name="Castelle C.J."/>
            <person name="Singh A."/>
            <person name="Wilkins M.J."/>
            <person name="Williams K.H."/>
            <person name="Banfield J.F."/>
        </authorList>
    </citation>
    <scope>NUCLEOTIDE SEQUENCE [LARGE SCALE GENOMIC DNA]</scope>
</reference>
<dbReference type="EMBL" id="LCBQ01000004">
    <property type="protein sequence ID" value="KKS13915.1"/>
    <property type="molecule type" value="Genomic_DNA"/>
</dbReference>